<evidence type="ECO:0000313" key="2">
    <source>
        <dbReference type="EMBL" id="CAE6433640.1"/>
    </source>
</evidence>
<dbReference type="PANTHER" id="PTHR44329">
    <property type="entry name" value="SERINE/THREONINE-PROTEIN KINASE TNNI3K-RELATED"/>
    <property type="match status" value="1"/>
</dbReference>
<comment type="caution">
    <text evidence="2">The sequence shown here is derived from an EMBL/GenBank/DDBJ whole genome shotgun (WGS) entry which is preliminary data.</text>
</comment>
<evidence type="ECO:0000259" key="1">
    <source>
        <dbReference type="PROSITE" id="PS50011"/>
    </source>
</evidence>
<sequence length="622" mass="69847">MDSTTPSPSTSPATEPRSKVKVSYADLSNQEILRLLYEHGCKDLSSQILITGCSEFALNGGGYGDIYKGKMRDGTDIAIKVLRRSSDIDPKSVKRALREVYRWSKIRHANIHELMGATDFRGQLGMVSLWMEHGDLRSYINKYPEVNRYPWCIQVTTGVSHLHTNEMIHGDLKASNVLLSKDLTVRISDFDCAIISDCSWLLTPTGQTPTSLRWAAPELMGSSTDEGSVDKTQQSDVAKTQEIITGKAPYSEYPRDVGVMKALIQEKLPKRPEVLSEARDKAAVWKLLVQCWNPDRTARPSARWLLTQLEAETEPPEIKDLESLGPHMSTQDMFDSLVRHGCIDLSPQMDPKQDSAVLLSGAGYWDIWRGELRDGAKVAIKTWRQSMIERVDYETLKRSIREIYTWSRMAHPNIHPLMGIIIFKGHQLGMVSQWMENGSLREYMRRNPWFDRYQMCMQVASALKHMHENDTVHGNIKASNILVSSDGAAEVTDFGSSIMSEASLCFSKTASMDWDIRGTAPELLSEGATKSKPADVYALGMAMLEIFTGDVPYAEYRADAQVVHALLKGKLPTRPVDQLKNDERGNKTWQLMVSCWDRDPAARPTASQVLESLEDISSTPLV</sequence>
<dbReference type="InterPro" id="IPR011009">
    <property type="entry name" value="Kinase-like_dom_sf"/>
</dbReference>
<dbReference type="InterPro" id="IPR000719">
    <property type="entry name" value="Prot_kinase_dom"/>
</dbReference>
<dbReference type="InterPro" id="IPR001245">
    <property type="entry name" value="Ser-Thr/Tyr_kinase_cat_dom"/>
</dbReference>
<dbReference type="Gene3D" id="1.10.510.10">
    <property type="entry name" value="Transferase(Phosphotransferase) domain 1"/>
    <property type="match status" value="2"/>
</dbReference>
<dbReference type="AlphaFoldDB" id="A0A8H2XWS0"/>
<accession>A0A8H2XWS0</accession>
<dbReference type="PROSITE" id="PS00108">
    <property type="entry name" value="PROTEIN_KINASE_ST"/>
    <property type="match status" value="1"/>
</dbReference>
<dbReference type="SMART" id="SM00220">
    <property type="entry name" value="S_TKc"/>
    <property type="match status" value="2"/>
</dbReference>
<dbReference type="InterPro" id="IPR008271">
    <property type="entry name" value="Ser/Thr_kinase_AS"/>
</dbReference>
<gene>
    <name evidence="2" type="ORF">RDB_LOCUS27377</name>
</gene>
<dbReference type="GO" id="GO:0005524">
    <property type="term" value="F:ATP binding"/>
    <property type="evidence" value="ECO:0007669"/>
    <property type="project" value="InterPro"/>
</dbReference>
<dbReference type="SUPFAM" id="SSF56112">
    <property type="entry name" value="Protein kinase-like (PK-like)"/>
    <property type="match status" value="2"/>
</dbReference>
<organism evidence="2 3">
    <name type="scientific">Rhizoctonia solani</name>
    <dbReference type="NCBI Taxonomy" id="456999"/>
    <lineage>
        <taxon>Eukaryota</taxon>
        <taxon>Fungi</taxon>
        <taxon>Dikarya</taxon>
        <taxon>Basidiomycota</taxon>
        <taxon>Agaricomycotina</taxon>
        <taxon>Agaricomycetes</taxon>
        <taxon>Cantharellales</taxon>
        <taxon>Ceratobasidiaceae</taxon>
        <taxon>Rhizoctonia</taxon>
    </lineage>
</organism>
<dbReference type="Proteomes" id="UP000663853">
    <property type="component" value="Unassembled WGS sequence"/>
</dbReference>
<protein>
    <recommendedName>
        <fullName evidence="1">Protein kinase domain-containing protein</fullName>
    </recommendedName>
</protein>
<evidence type="ECO:0000313" key="3">
    <source>
        <dbReference type="Proteomes" id="UP000663853"/>
    </source>
</evidence>
<feature type="domain" description="Protein kinase" evidence="1">
    <location>
        <begin position="52"/>
        <end position="318"/>
    </location>
</feature>
<proteinExistence type="predicted"/>
<dbReference type="Pfam" id="PF07714">
    <property type="entry name" value="PK_Tyr_Ser-Thr"/>
    <property type="match status" value="2"/>
</dbReference>
<dbReference type="GO" id="GO:0004674">
    <property type="term" value="F:protein serine/threonine kinase activity"/>
    <property type="evidence" value="ECO:0007669"/>
    <property type="project" value="TreeGrafter"/>
</dbReference>
<name>A0A8H2XWS0_9AGAM</name>
<dbReference type="InterPro" id="IPR051681">
    <property type="entry name" value="Ser/Thr_Kinases-Pseudokinases"/>
</dbReference>
<feature type="domain" description="Protein kinase" evidence="1">
    <location>
        <begin position="353"/>
        <end position="622"/>
    </location>
</feature>
<dbReference type="PROSITE" id="PS50011">
    <property type="entry name" value="PROTEIN_KINASE_DOM"/>
    <property type="match status" value="2"/>
</dbReference>
<reference evidence="2" key="1">
    <citation type="submission" date="2021-01" db="EMBL/GenBank/DDBJ databases">
        <authorList>
            <person name="Kaushik A."/>
        </authorList>
    </citation>
    <scope>NUCLEOTIDE SEQUENCE</scope>
    <source>
        <strain evidence="2">AG6-10EEA</strain>
    </source>
</reference>
<dbReference type="EMBL" id="CAJMXA010000507">
    <property type="protein sequence ID" value="CAE6433640.1"/>
    <property type="molecule type" value="Genomic_DNA"/>
</dbReference>